<evidence type="ECO:0000313" key="2">
    <source>
        <dbReference type="EMBL" id="KAL5112473.1"/>
    </source>
</evidence>
<dbReference type="EMBL" id="JAKROA010000001">
    <property type="protein sequence ID" value="KAL5112473.1"/>
    <property type="molecule type" value="Genomic_DNA"/>
</dbReference>
<evidence type="ECO:0000313" key="3">
    <source>
        <dbReference type="Proteomes" id="UP001651158"/>
    </source>
</evidence>
<reference evidence="2 3" key="1">
    <citation type="journal article" date="2022" name="Front. Cell. Infect. Microbiol.">
        <title>The Genomes of Two Strains of Taenia crassiceps the Animal Model for the Study of Human Cysticercosis.</title>
        <authorList>
            <person name="Bobes R.J."/>
            <person name="Estrada K."/>
            <person name="Rios-Valencia D.G."/>
            <person name="Calderon-Gallegos A."/>
            <person name="de la Torre P."/>
            <person name="Carrero J.C."/>
            <person name="Sanchez-Flores A."/>
            <person name="Laclette J.P."/>
        </authorList>
    </citation>
    <scope>NUCLEOTIDE SEQUENCE [LARGE SCALE GENOMIC DNA]</scope>
    <source>
        <strain evidence="2">WFUcys</strain>
    </source>
</reference>
<evidence type="ECO:0000256" key="1">
    <source>
        <dbReference type="SAM" id="Coils"/>
    </source>
</evidence>
<protein>
    <submittedName>
        <fullName evidence="2">Uncharacterized protein</fullName>
    </submittedName>
</protein>
<keyword evidence="1" id="KW-0175">Coiled coil</keyword>
<feature type="coiled-coil region" evidence="1">
    <location>
        <begin position="134"/>
        <end position="182"/>
    </location>
</feature>
<keyword evidence="3" id="KW-1185">Reference proteome</keyword>
<proteinExistence type="predicted"/>
<dbReference type="Proteomes" id="UP001651158">
    <property type="component" value="Unassembled WGS sequence"/>
</dbReference>
<feature type="coiled-coil region" evidence="1">
    <location>
        <begin position="234"/>
        <end position="360"/>
    </location>
</feature>
<accession>A0ABR4QRP1</accession>
<name>A0ABR4QRP1_9CEST</name>
<sequence length="558" mass="65090">MQRRVASQSDVCCHNEVVPDYDQRSKSQDWLFSELVETSQILLDERTSAKRFRQLYSHLKFAHTQLQESYAELESRYTESLHEWLSEKKYMKSELAKLSAEKHELELLCCELQKSVLSPEVLELIKCEVKNELQKKTKVELTRATEEVEIAKTECLNVTTEFETLKAEYEQLLAYLENTQEREVFFRELERQHVTESQEEVISRLSSLLGSDTETLAALYRENSQMCAQYHLVVNEAEKSKRLYDTQMSELKNELIRAIERLTAAKTDRETLAAKCKSLSEEMELLAKRLVSAQTDLKAARQRVVDCERARLSSEKHLEGRVHCLRMELNNYRLVAQRERVEIERQRDELAFQVQDLTNQIALSVAKFEEAEVLHQQREQGNLSKKDIAQILAESETLKSETQKKLSVSEAQNSSLKDELAMVRHELRARQNQIQSLECALKEITSVDDQLPEKDEDDGNVQYGEMTGIREAYLGLLKKFKSQRIKLTGRIGQLNAELIAKSYEAERHRQETEKLRDCVPQAEYQRVKSQLKEFQRRKESYWFLLRQANQILRGGHSD</sequence>
<organism evidence="2 3">
    <name type="scientific">Taenia crassiceps</name>
    <dbReference type="NCBI Taxonomy" id="6207"/>
    <lineage>
        <taxon>Eukaryota</taxon>
        <taxon>Metazoa</taxon>
        <taxon>Spiralia</taxon>
        <taxon>Lophotrochozoa</taxon>
        <taxon>Platyhelminthes</taxon>
        <taxon>Cestoda</taxon>
        <taxon>Eucestoda</taxon>
        <taxon>Cyclophyllidea</taxon>
        <taxon>Taeniidae</taxon>
        <taxon>Taenia</taxon>
    </lineage>
</organism>
<gene>
    <name evidence="2" type="ORF">TcWFU_007230</name>
</gene>
<comment type="caution">
    <text evidence="2">The sequence shown here is derived from an EMBL/GenBank/DDBJ whole genome shotgun (WGS) entry which is preliminary data.</text>
</comment>